<evidence type="ECO:0000256" key="3">
    <source>
        <dbReference type="ARBA" id="ARBA00022475"/>
    </source>
</evidence>
<protein>
    <submittedName>
        <fullName evidence="8">Putative oxidoreductase</fullName>
    </submittedName>
</protein>
<name>A0A1I3FT20_9RHOB</name>
<feature type="transmembrane region" description="Helical" evidence="7">
    <location>
        <begin position="107"/>
        <end position="130"/>
    </location>
</feature>
<dbReference type="STRING" id="1114924.SAMN05216258_104497"/>
<evidence type="ECO:0000313" key="8">
    <source>
        <dbReference type="EMBL" id="SFI14304.1"/>
    </source>
</evidence>
<keyword evidence="6 7" id="KW-0472">Membrane</keyword>
<dbReference type="EMBL" id="FOQH01000004">
    <property type="protein sequence ID" value="SFI14304.1"/>
    <property type="molecule type" value="Genomic_DNA"/>
</dbReference>
<evidence type="ECO:0000256" key="4">
    <source>
        <dbReference type="ARBA" id="ARBA00022692"/>
    </source>
</evidence>
<proteinExistence type="inferred from homology"/>
<keyword evidence="9" id="KW-1185">Reference proteome</keyword>
<feature type="transmembrane region" description="Helical" evidence="7">
    <location>
        <begin position="77"/>
        <end position="95"/>
    </location>
</feature>
<dbReference type="InterPro" id="IPR032808">
    <property type="entry name" value="DoxX"/>
</dbReference>
<dbReference type="GO" id="GO:0005886">
    <property type="term" value="C:plasma membrane"/>
    <property type="evidence" value="ECO:0007669"/>
    <property type="project" value="UniProtKB-SubCell"/>
</dbReference>
<keyword evidence="5 7" id="KW-1133">Transmembrane helix</keyword>
<evidence type="ECO:0000256" key="7">
    <source>
        <dbReference type="SAM" id="Phobius"/>
    </source>
</evidence>
<accession>A0A1I3FT20</accession>
<dbReference type="AlphaFoldDB" id="A0A1I3FT20"/>
<dbReference type="OrthoDB" id="9808524at2"/>
<dbReference type="Proteomes" id="UP000199377">
    <property type="component" value="Unassembled WGS sequence"/>
</dbReference>
<sequence>MSFLDLKFLDPLRPWIVGATRIVLGLLLLEHGTIKHLGFPEHPMNAVGLFQLSGVAGVLELIFGTLLAIGLYARFSAFILSGLSAFAYFIMYAPKGFYPFVNGGESAVIYCFALLMLAAVGPGALAVDALRKGRG</sequence>
<evidence type="ECO:0000256" key="1">
    <source>
        <dbReference type="ARBA" id="ARBA00004651"/>
    </source>
</evidence>
<evidence type="ECO:0000256" key="5">
    <source>
        <dbReference type="ARBA" id="ARBA00022989"/>
    </source>
</evidence>
<keyword evidence="4 7" id="KW-0812">Transmembrane</keyword>
<dbReference type="InterPro" id="IPR051907">
    <property type="entry name" value="DoxX-like_oxidoreductase"/>
</dbReference>
<dbReference type="RefSeq" id="WP_092859765.1">
    <property type="nucleotide sequence ID" value="NZ_FOQH01000004.1"/>
</dbReference>
<feature type="transmembrane region" description="Helical" evidence="7">
    <location>
        <begin position="12"/>
        <end position="29"/>
    </location>
</feature>
<dbReference type="Pfam" id="PF07681">
    <property type="entry name" value="DoxX"/>
    <property type="match status" value="1"/>
</dbReference>
<comment type="similarity">
    <text evidence="2">Belongs to the DoxX family.</text>
</comment>
<dbReference type="PANTHER" id="PTHR33452:SF4">
    <property type="entry name" value="BLL4328 PROTEIN"/>
    <property type="match status" value="1"/>
</dbReference>
<feature type="transmembrane region" description="Helical" evidence="7">
    <location>
        <begin position="49"/>
        <end position="70"/>
    </location>
</feature>
<dbReference type="PANTHER" id="PTHR33452">
    <property type="entry name" value="OXIDOREDUCTASE CATD-RELATED"/>
    <property type="match status" value="1"/>
</dbReference>
<gene>
    <name evidence="8" type="ORF">SAMN05216258_104497</name>
</gene>
<evidence type="ECO:0000256" key="6">
    <source>
        <dbReference type="ARBA" id="ARBA00023136"/>
    </source>
</evidence>
<evidence type="ECO:0000256" key="2">
    <source>
        <dbReference type="ARBA" id="ARBA00006679"/>
    </source>
</evidence>
<keyword evidence="3" id="KW-1003">Cell membrane</keyword>
<evidence type="ECO:0000313" key="9">
    <source>
        <dbReference type="Proteomes" id="UP000199377"/>
    </source>
</evidence>
<reference evidence="8 9" key="1">
    <citation type="submission" date="2016-10" db="EMBL/GenBank/DDBJ databases">
        <authorList>
            <person name="de Groot N.N."/>
        </authorList>
    </citation>
    <scope>NUCLEOTIDE SEQUENCE [LARGE SCALE GENOMIC DNA]</scope>
    <source>
        <strain evidence="8 9">CGMCC 1.11030</strain>
    </source>
</reference>
<comment type="subcellular location">
    <subcellularLocation>
        <location evidence="1">Cell membrane</location>
        <topology evidence="1">Multi-pass membrane protein</topology>
    </subcellularLocation>
</comment>
<organism evidence="8 9">
    <name type="scientific">Albimonas pacifica</name>
    <dbReference type="NCBI Taxonomy" id="1114924"/>
    <lineage>
        <taxon>Bacteria</taxon>
        <taxon>Pseudomonadati</taxon>
        <taxon>Pseudomonadota</taxon>
        <taxon>Alphaproteobacteria</taxon>
        <taxon>Rhodobacterales</taxon>
        <taxon>Paracoccaceae</taxon>
        <taxon>Albimonas</taxon>
    </lineage>
</organism>